<sequence length="561" mass="60636">MIDRPEDGARPENGAAHSTLLTRRALLQTTASLAAGAAFSASSSLASARKGDSFDVDAAFATFMADIGGTPQDGGGKVIFTGRDPILRSHFRIGTSMALPAMAAGVGAAAIWRQRTGEGQDVAVDLREAVYNVNPILTPIMQHRLASGAVPPNDPVARSFTFTPTINGNLYQAPVGLGNPFSFVPFRTKDGRFMNITAVYPHLNTRALTLLDCPPTREAIAAAVARWDGEKLEAAMFERGVVGVMHRTAEEWLAHPEGAHLAKTRLIEIRKVADGEPLRWTPNPTQPLSGLKVLALTHVIAGSTAARTLSEYGAETLQIMRDQSFEHEVVWTDVNIGMRSANLNLQQPEHAAALNALIPQADVFIDSFSGRGIERQGFGIDEVTKRRPGVIYLTLRGYSWDGPWKDVRTFDMEAVSTTGFTIAEGSGSRPGFGPSYADALGEGPLPAFPPTLVLNDYIAGYLAAAGVIAALRRRAAEGGSYHVHVNLARAAMWYASLGMFPSTDFEVTDENRMIAPRTIRFTSPYGEVHRLAPMVKLSRTPGRWQQPLLTVRGSDRPVWQG</sequence>
<organism evidence="1 2">
    <name type="scientific">Nitrobacter winogradskyi</name>
    <name type="common">Nitrobacter agilis</name>
    <dbReference type="NCBI Taxonomy" id="913"/>
    <lineage>
        <taxon>Bacteria</taxon>
        <taxon>Pseudomonadati</taxon>
        <taxon>Pseudomonadota</taxon>
        <taxon>Alphaproteobacteria</taxon>
        <taxon>Hyphomicrobiales</taxon>
        <taxon>Nitrobacteraceae</taxon>
        <taxon>Nitrobacter</taxon>
    </lineage>
</organism>
<comment type="caution">
    <text evidence="1">The sequence shown here is derived from an EMBL/GenBank/DDBJ whole genome shotgun (WGS) entry which is preliminary data.</text>
</comment>
<dbReference type="EMBL" id="JALJZS010000002">
    <property type="protein sequence ID" value="MCP2000774.1"/>
    <property type="molecule type" value="Genomic_DNA"/>
</dbReference>
<name>A0ACC6ALY5_NITWI</name>
<keyword evidence="2" id="KW-1185">Reference proteome</keyword>
<evidence type="ECO:0000313" key="1">
    <source>
        <dbReference type="EMBL" id="MCP2000774.1"/>
    </source>
</evidence>
<reference evidence="1" key="1">
    <citation type="submission" date="2022-03" db="EMBL/GenBank/DDBJ databases">
        <title>Interactions between chemoautotrophic and heterotrophic bacteria.</title>
        <authorList>
            <person name="Santoro A."/>
        </authorList>
    </citation>
    <scope>NUCLEOTIDE SEQUENCE</scope>
    <source>
        <strain evidence="1">Nb-106</strain>
    </source>
</reference>
<accession>A0ACC6ALY5</accession>
<proteinExistence type="predicted"/>
<dbReference type="Proteomes" id="UP001205486">
    <property type="component" value="Unassembled WGS sequence"/>
</dbReference>
<gene>
    <name evidence="1" type="ORF">J2S34_003222</name>
</gene>
<evidence type="ECO:0000313" key="2">
    <source>
        <dbReference type="Proteomes" id="UP001205486"/>
    </source>
</evidence>
<protein>
    <submittedName>
        <fullName evidence="1">Crotonobetainyl-CoA:carnitine CoA-transferase CaiB-like acyl-CoA transferase</fullName>
    </submittedName>
</protein>